<reference evidence="3" key="1">
    <citation type="journal article" date="2019" name="Int. J. Syst. Evol. Microbiol.">
        <title>The Global Catalogue of Microorganisms (GCM) 10K type strain sequencing project: providing services to taxonomists for standard genome sequencing and annotation.</title>
        <authorList>
            <consortium name="The Broad Institute Genomics Platform"/>
            <consortium name="The Broad Institute Genome Sequencing Center for Infectious Disease"/>
            <person name="Wu L."/>
            <person name="Ma J."/>
        </authorList>
    </citation>
    <scope>NUCLEOTIDE SEQUENCE [LARGE SCALE GENOMIC DNA]</scope>
    <source>
        <strain evidence="3">KCTC 42107</strain>
    </source>
</reference>
<comment type="caution">
    <text evidence="2">The sequence shown here is derived from an EMBL/GenBank/DDBJ whole genome shotgun (WGS) entry which is preliminary data.</text>
</comment>
<evidence type="ECO:0000259" key="1">
    <source>
        <dbReference type="Pfam" id="PF02872"/>
    </source>
</evidence>
<gene>
    <name evidence="2" type="ORF">ACFSR3_14625</name>
</gene>
<accession>A0ABW5NWH2</accession>
<sequence length="259" mass="29155">MTLARKYNTAFQRFVLFLTIPLFIACSTAGLYNTRVEASKTSINATLSQDNTIENYISPYRDTITKALSAVISYAPETFDKSKGKWNTTIGNMLAEATFKRADKLFYATEKKHIDACMLNHGGIRSIIPKGPVTQQTAYEIMPFENSLKVVALKGMQIREMAAYIAREGRPHPLAGITITLNSENQVTAIAIQGKPLENEQTYYIASIDYLISGGDNMQFFATNEGIYDLNYKLRDLYIDYFKETDTLPVITTQHIIIK</sequence>
<dbReference type="SUPFAM" id="SSF55816">
    <property type="entry name" value="5'-nucleotidase (syn. UDP-sugar hydrolase), C-terminal domain"/>
    <property type="match status" value="1"/>
</dbReference>
<evidence type="ECO:0000313" key="3">
    <source>
        <dbReference type="Proteomes" id="UP001597480"/>
    </source>
</evidence>
<dbReference type="Gene3D" id="3.90.780.10">
    <property type="entry name" value="5'-Nucleotidase, C-terminal domain"/>
    <property type="match status" value="1"/>
</dbReference>
<protein>
    <submittedName>
        <fullName evidence="2">5'-nucleotidase C-terminal domain-containing protein</fullName>
    </submittedName>
</protein>
<dbReference type="InterPro" id="IPR008334">
    <property type="entry name" value="5'-Nucleotdase_C"/>
</dbReference>
<feature type="domain" description="5'-Nucleotidase C-terminal" evidence="1">
    <location>
        <begin position="85"/>
        <end position="222"/>
    </location>
</feature>
<dbReference type="PANTHER" id="PTHR11575:SF24">
    <property type="entry name" value="5'-NUCLEOTIDASE"/>
    <property type="match status" value="1"/>
</dbReference>
<dbReference type="EMBL" id="JBHUMD010000028">
    <property type="protein sequence ID" value="MFD2603295.1"/>
    <property type="molecule type" value="Genomic_DNA"/>
</dbReference>
<organism evidence="2 3">
    <name type="scientific">Flavobacterium suzhouense</name>
    <dbReference type="NCBI Taxonomy" id="1529638"/>
    <lineage>
        <taxon>Bacteria</taxon>
        <taxon>Pseudomonadati</taxon>
        <taxon>Bacteroidota</taxon>
        <taxon>Flavobacteriia</taxon>
        <taxon>Flavobacteriales</taxon>
        <taxon>Flavobacteriaceae</taxon>
        <taxon>Flavobacterium</taxon>
    </lineage>
</organism>
<name>A0ABW5NWH2_9FLAO</name>
<dbReference type="Pfam" id="PF02872">
    <property type="entry name" value="5_nucleotid_C"/>
    <property type="match status" value="1"/>
</dbReference>
<dbReference type="PRINTS" id="PR01607">
    <property type="entry name" value="APYRASEFAMLY"/>
</dbReference>
<evidence type="ECO:0000313" key="2">
    <source>
        <dbReference type="EMBL" id="MFD2603295.1"/>
    </source>
</evidence>
<dbReference type="InterPro" id="IPR006179">
    <property type="entry name" value="5_nucleotidase/apyrase"/>
</dbReference>
<dbReference type="InterPro" id="IPR036907">
    <property type="entry name" value="5'-Nucleotdase_C_sf"/>
</dbReference>
<dbReference type="PROSITE" id="PS51257">
    <property type="entry name" value="PROKAR_LIPOPROTEIN"/>
    <property type="match status" value="1"/>
</dbReference>
<dbReference type="RefSeq" id="WP_379822014.1">
    <property type="nucleotide sequence ID" value="NZ_JBHUMD010000028.1"/>
</dbReference>
<proteinExistence type="predicted"/>
<dbReference type="Proteomes" id="UP001597480">
    <property type="component" value="Unassembled WGS sequence"/>
</dbReference>
<keyword evidence="3" id="KW-1185">Reference proteome</keyword>
<dbReference type="PANTHER" id="PTHR11575">
    <property type="entry name" value="5'-NUCLEOTIDASE-RELATED"/>
    <property type="match status" value="1"/>
</dbReference>